<comment type="caution">
    <text evidence="2">The sequence shown here is derived from an EMBL/GenBank/DDBJ whole genome shotgun (WGS) entry which is preliminary data.</text>
</comment>
<name>A0AAD7WJD0_9TELE</name>
<keyword evidence="3" id="KW-1185">Reference proteome</keyword>
<dbReference type="EMBL" id="JAINUG010000085">
    <property type="protein sequence ID" value="KAJ8399191.1"/>
    <property type="molecule type" value="Genomic_DNA"/>
</dbReference>
<dbReference type="Proteomes" id="UP001221898">
    <property type="component" value="Unassembled WGS sequence"/>
</dbReference>
<organism evidence="2 3">
    <name type="scientific">Aldrovandia affinis</name>
    <dbReference type="NCBI Taxonomy" id="143900"/>
    <lineage>
        <taxon>Eukaryota</taxon>
        <taxon>Metazoa</taxon>
        <taxon>Chordata</taxon>
        <taxon>Craniata</taxon>
        <taxon>Vertebrata</taxon>
        <taxon>Euteleostomi</taxon>
        <taxon>Actinopterygii</taxon>
        <taxon>Neopterygii</taxon>
        <taxon>Teleostei</taxon>
        <taxon>Notacanthiformes</taxon>
        <taxon>Halosauridae</taxon>
        <taxon>Aldrovandia</taxon>
    </lineage>
</organism>
<feature type="region of interest" description="Disordered" evidence="1">
    <location>
        <begin position="28"/>
        <end position="49"/>
    </location>
</feature>
<evidence type="ECO:0000313" key="3">
    <source>
        <dbReference type="Proteomes" id="UP001221898"/>
    </source>
</evidence>
<accession>A0AAD7WJD0</accession>
<evidence type="ECO:0000256" key="1">
    <source>
        <dbReference type="SAM" id="MobiDB-lite"/>
    </source>
</evidence>
<proteinExistence type="predicted"/>
<evidence type="ECO:0000313" key="2">
    <source>
        <dbReference type="EMBL" id="KAJ8399191.1"/>
    </source>
</evidence>
<sequence>MGGRPRLEHSTANGQNVQICVLSLRKGSVRPGAQNGRPEDTGPSYSTRSTATCWTLPRHALPASPPLSDARPFSSRPPNIGAVTSLLCTWLKESGPPKPMT</sequence>
<gene>
    <name evidence="2" type="ORF">AAFF_G00415700</name>
</gene>
<dbReference type="AlphaFoldDB" id="A0AAD7WJD0"/>
<protein>
    <submittedName>
        <fullName evidence="2">Uncharacterized protein</fullName>
    </submittedName>
</protein>
<reference evidence="2" key="1">
    <citation type="journal article" date="2023" name="Science">
        <title>Genome structures resolve the early diversification of teleost fishes.</title>
        <authorList>
            <person name="Parey E."/>
            <person name="Louis A."/>
            <person name="Montfort J."/>
            <person name="Bouchez O."/>
            <person name="Roques C."/>
            <person name="Iampietro C."/>
            <person name="Lluch J."/>
            <person name="Castinel A."/>
            <person name="Donnadieu C."/>
            <person name="Desvignes T."/>
            <person name="Floi Bucao C."/>
            <person name="Jouanno E."/>
            <person name="Wen M."/>
            <person name="Mejri S."/>
            <person name="Dirks R."/>
            <person name="Jansen H."/>
            <person name="Henkel C."/>
            <person name="Chen W.J."/>
            <person name="Zahm M."/>
            <person name="Cabau C."/>
            <person name="Klopp C."/>
            <person name="Thompson A.W."/>
            <person name="Robinson-Rechavi M."/>
            <person name="Braasch I."/>
            <person name="Lecointre G."/>
            <person name="Bobe J."/>
            <person name="Postlethwait J.H."/>
            <person name="Berthelot C."/>
            <person name="Roest Crollius H."/>
            <person name="Guiguen Y."/>
        </authorList>
    </citation>
    <scope>NUCLEOTIDE SEQUENCE</scope>
    <source>
        <strain evidence="2">NC1722</strain>
    </source>
</reference>